<evidence type="ECO:0000256" key="1">
    <source>
        <dbReference type="ARBA" id="ARBA00018672"/>
    </source>
</evidence>
<dbReference type="PROSITE" id="PS51755">
    <property type="entry name" value="OMPR_PHOB"/>
    <property type="match status" value="1"/>
</dbReference>
<evidence type="ECO:0000256" key="2">
    <source>
        <dbReference type="ARBA" id="ARBA00022553"/>
    </source>
</evidence>
<feature type="domain" description="Response regulatory" evidence="10">
    <location>
        <begin position="3"/>
        <end position="116"/>
    </location>
</feature>
<dbReference type="CDD" id="cd17574">
    <property type="entry name" value="REC_OmpR"/>
    <property type="match status" value="1"/>
</dbReference>
<dbReference type="InterPro" id="IPR011006">
    <property type="entry name" value="CheY-like_superfamily"/>
</dbReference>
<evidence type="ECO:0000256" key="5">
    <source>
        <dbReference type="ARBA" id="ARBA00023125"/>
    </source>
</evidence>
<dbReference type="EMBL" id="QGGY01000002">
    <property type="protein sequence ID" value="PWJ78178.1"/>
    <property type="molecule type" value="Genomic_DNA"/>
</dbReference>
<comment type="function">
    <text evidence="7">May play the central regulatory role in sporulation. It may be an element of the effector pathway responsible for the activation of sporulation genes in response to nutritional stress. Spo0A may act in concert with spo0H (a sigma factor) to control the expression of some genes that are critical to the sporulation process.</text>
</comment>
<evidence type="ECO:0000313" key="13">
    <source>
        <dbReference type="Proteomes" id="UP000245412"/>
    </source>
</evidence>
<organism evidence="12 13">
    <name type="scientific">Murimonas intestini</name>
    <dbReference type="NCBI Taxonomy" id="1337051"/>
    <lineage>
        <taxon>Bacteria</taxon>
        <taxon>Bacillati</taxon>
        <taxon>Bacillota</taxon>
        <taxon>Clostridia</taxon>
        <taxon>Lachnospirales</taxon>
        <taxon>Lachnospiraceae</taxon>
        <taxon>Murimonas</taxon>
    </lineage>
</organism>
<keyword evidence="4" id="KW-0805">Transcription regulation</keyword>
<dbReference type="InterPro" id="IPR039420">
    <property type="entry name" value="WalR-like"/>
</dbReference>
<dbReference type="GO" id="GO:0006355">
    <property type="term" value="P:regulation of DNA-templated transcription"/>
    <property type="evidence" value="ECO:0007669"/>
    <property type="project" value="InterPro"/>
</dbReference>
<name>A0AB73T8D5_9FIRM</name>
<dbReference type="GO" id="GO:0005829">
    <property type="term" value="C:cytosol"/>
    <property type="evidence" value="ECO:0007669"/>
    <property type="project" value="TreeGrafter"/>
</dbReference>
<dbReference type="SMART" id="SM00862">
    <property type="entry name" value="Trans_reg_C"/>
    <property type="match status" value="1"/>
</dbReference>
<dbReference type="Gene3D" id="6.10.250.690">
    <property type="match status" value="1"/>
</dbReference>
<dbReference type="GO" id="GO:0000156">
    <property type="term" value="F:phosphorelay response regulator activity"/>
    <property type="evidence" value="ECO:0007669"/>
    <property type="project" value="TreeGrafter"/>
</dbReference>
<evidence type="ECO:0000256" key="7">
    <source>
        <dbReference type="ARBA" id="ARBA00024867"/>
    </source>
</evidence>
<sequence length="223" mass="25471">MLQILVIEDDKDIQEVLKNYLTAEGYSVSLAGDGVEGIAAFHIGNPDLVLLDIMMPKIDGFAVCELLRRESDVPIIMVTARDSMEDQVRGLKLLADDYISKPFDMPVLMCRIAAVLRRAGKGQAAGRLRHGILEMDLEGYHVYEEGREIEVTQKEFELLRTFLANKGRVFTRQQLLDEVWGMDYFGDERIVDTHIKNLRKKMDSDYIQTVRGVGYRVEKKCQK</sequence>
<dbReference type="PANTHER" id="PTHR48111">
    <property type="entry name" value="REGULATOR OF RPOS"/>
    <property type="match status" value="1"/>
</dbReference>
<protein>
    <recommendedName>
        <fullName evidence="1">Stage 0 sporulation protein A homolog</fullName>
    </recommendedName>
</protein>
<evidence type="ECO:0000256" key="8">
    <source>
        <dbReference type="PROSITE-ProRule" id="PRU00169"/>
    </source>
</evidence>
<dbReference type="FunFam" id="3.40.50.2300:FF:000001">
    <property type="entry name" value="DNA-binding response regulator PhoB"/>
    <property type="match status" value="1"/>
</dbReference>
<dbReference type="RefSeq" id="WP_109625110.1">
    <property type="nucleotide sequence ID" value="NZ_JANKBI010000005.1"/>
</dbReference>
<evidence type="ECO:0000313" key="12">
    <source>
        <dbReference type="EMBL" id="PWJ78178.1"/>
    </source>
</evidence>
<dbReference type="InterPro" id="IPR001789">
    <property type="entry name" value="Sig_transdc_resp-reg_receiver"/>
</dbReference>
<feature type="domain" description="OmpR/PhoB-type" evidence="11">
    <location>
        <begin position="125"/>
        <end position="219"/>
    </location>
</feature>
<reference evidence="12 13" key="1">
    <citation type="submission" date="2018-05" db="EMBL/GenBank/DDBJ databases">
        <authorList>
            <person name="Goeker M."/>
            <person name="Huntemann M."/>
            <person name="Clum A."/>
            <person name="Pillay M."/>
            <person name="Palaniappan K."/>
            <person name="Varghese N."/>
            <person name="Mikhailova N."/>
            <person name="Stamatis D."/>
            <person name="Reddy T."/>
            <person name="Daum C."/>
            <person name="Shapiro N."/>
            <person name="Ivanova N."/>
            <person name="Kyrpides N."/>
            <person name="Woyke T."/>
        </authorList>
    </citation>
    <scope>NUCLEOTIDE SEQUENCE [LARGE SCALE GENOMIC DNA]</scope>
    <source>
        <strain evidence="12 13">DSM 26524</strain>
    </source>
</reference>
<accession>A0AB73T8D5</accession>
<dbReference type="PANTHER" id="PTHR48111:SF32">
    <property type="entry name" value="STAGE 0 SPORULATION PROTEIN A HOMOLOG"/>
    <property type="match status" value="1"/>
</dbReference>
<keyword evidence="2 8" id="KW-0597">Phosphoprotein</keyword>
<dbReference type="Proteomes" id="UP000245412">
    <property type="component" value="Unassembled WGS sequence"/>
</dbReference>
<proteinExistence type="predicted"/>
<feature type="modified residue" description="4-aspartylphosphate" evidence="8">
    <location>
        <position position="52"/>
    </location>
</feature>
<keyword evidence="13" id="KW-1185">Reference proteome</keyword>
<evidence type="ECO:0000256" key="9">
    <source>
        <dbReference type="PROSITE-ProRule" id="PRU01091"/>
    </source>
</evidence>
<dbReference type="Pfam" id="PF00486">
    <property type="entry name" value="Trans_reg_C"/>
    <property type="match status" value="1"/>
</dbReference>
<keyword evidence="6" id="KW-0804">Transcription</keyword>
<dbReference type="SMART" id="SM00448">
    <property type="entry name" value="REC"/>
    <property type="match status" value="1"/>
</dbReference>
<dbReference type="Gene3D" id="3.40.50.2300">
    <property type="match status" value="1"/>
</dbReference>
<evidence type="ECO:0000259" key="10">
    <source>
        <dbReference type="PROSITE" id="PS50110"/>
    </source>
</evidence>
<comment type="caution">
    <text evidence="12">The sequence shown here is derived from an EMBL/GenBank/DDBJ whole genome shotgun (WGS) entry which is preliminary data.</text>
</comment>
<evidence type="ECO:0000256" key="3">
    <source>
        <dbReference type="ARBA" id="ARBA00023012"/>
    </source>
</evidence>
<dbReference type="Pfam" id="PF00072">
    <property type="entry name" value="Response_reg"/>
    <property type="match status" value="1"/>
</dbReference>
<dbReference type="FunFam" id="1.10.10.10:FF:000018">
    <property type="entry name" value="DNA-binding response regulator ResD"/>
    <property type="match status" value="1"/>
</dbReference>
<dbReference type="GO" id="GO:0000976">
    <property type="term" value="F:transcription cis-regulatory region binding"/>
    <property type="evidence" value="ECO:0007669"/>
    <property type="project" value="TreeGrafter"/>
</dbReference>
<dbReference type="PROSITE" id="PS50110">
    <property type="entry name" value="RESPONSE_REGULATORY"/>
    <property type="match status" value="1"/>
</dbReference>
<dbReference type="CDD" id="cd00383">
    <property type="entry name" value="trans_reg_C"/>
    <property type="match status" value="1"/>
</dbReference>
<dbReference type="Gene3D" id="1.10.10.10">
    <property type="entry name" value="Winged helix-like DNA-binding domain superfamily/Winged helix DNA-binding domain"/>
    <property type="match status" value="1"/>
</dbReference>
<gene>
    <name evidence="12" type="ORF">C7383_102314</name>
</gene>
<keyword evidence="5 9" id="KW-0238">DNA-binding</keyword>
<dbReference type="InterPro" id="IPR001867">
    <property type="entry name" value="OmpR/PhoB-type_DNA-bd"/>
</dbReference>
<dbReference type="InterPro" id="IPR036388">
    <property type="entry name" value="WH-like_DNA-bd_sf"/>
</dbReference>
<feature type="DNA-binding region" description="OmpR/PhoB-type" evidence="9">
    <location>
        <begin position="125"/>
        <end position="219"/>
    </location>
</feature>
<evidence type="ECO:0000256" key="6">
    <source>
        <dbReference type="ARBA" id="ARBA00023163"/>
    </source>
</evidence>
<dbReference type="SUPFAM" id="SSF52172">
    <property type="entry name" value="CheY-like"/>
    <property type="match status" value="1"/>
</dbReference>
<dbReference type="GO" id="GO:0032993">
    <property type="term" value="C:protein-DNA complex"/>
    <property type="evidence" value="ECO:0007669"/>
    <property type="project" value="TreeGrafter"/>
</dbReference>
<keyword evidence="3" id="KW-0902">Two-component regulatory system</keyword>
<dbReference type="AlphaFoldDB" id="A0AB73T8D5"/>
<evidence type="ECO:0000256" key="4">
    <source>
        <dbReference type="ARBA" id="ARBA00023015"/>
    </source>
</evidence>
<evidence type="ECO:0000259" key="11">
    <source>
        <dbReference type="PROSITE" id="PS51755"/>
    </source>
</evidence>